<name>A0A7D6CTB0_9EURY</name>
<sequence>MEIDSTDRAILYLLQAESRADFTHDDIAERIDVSSSTVSNRIQRLEEDGVLEKFDPVIDYEAAGVPHHILFVCTAPIAERKTLCKEVIEVSNVVNTRELLTGSKNLHVEAIGMKAEDIEAVTEDLDALGLEINGSEILRTEYSRPFDHFGSEVVDDSAAE</sequence>
<reference evidence="5 6" key="1">
    <citation type="submission" date="2020-07" db="EMBL/GenBank/DDBJ databases">
        <title>Natrinema (YPL30) sp. nov. and Haloterrigena xxxxxx (YPL8) sp. nov., isolated from a salt mine.</title>
        <authorList>
            <person name="Cui H."/>
        </authorList>
    </citation>
    <scope>NUCLEOTIDE SEQUENCE [LARGE SCALE GENOMIC DNA]</scope>
    <source>
        <strain evidence="5 6">YPL13</strain>
    </source>
</reference>
<dbReference type="KEGG" id="nay:HYG81_07595"/>
<dbReference type="PANTHER" id="PTHR30154:SF34">
    <property type="entry name" value="TRANSCRIPTIONAL REGULATOR AZLB"/>
    <property type="match status" value="1"/>
</dbReference>
<dbReference type="Proteomes" id="UP000510869">
    <property type="component" value="Chromosome"/>
</dbReference>
<evidence type="ECO:0000259" key="4">
    <source>
        <dbReference type="PROSITE" id="PS50956"/>
    </source>
</evidence>
<dbReference type="SUPFAM" id="SSF46785">
    <property type="entry name" value="Winged helix' DNA-binding domain"/>
    <property type="match status" value="1"/>
</dbReference>
<keyword evidence="3" id="KW-0804">Transcription</keyword>
<dbReference type="InterPro" id="IPR019888">
    <property type="entry name" value="Tscrpt_reg_AsnC-like"/>
</dbReference>
<dbReference type="CDD" id="cd00090">
    <property type="entry name" value="HTH_ARSR"/>
    <property type="match status" value="1"/>
</dbReference>
<evidence type="ECO:0000256" key="3">
    <source>
        <dbReference type="ARBA" id="ARBA00023163"/>
    </source>
</evidence>
<dbReference type="GO" id="GO:0043200">
    <property type="term" value="P:response to amino acid"/>
    <property type="evidence" value="ECO:0007669"/>
    <property type="project" value="TreeGrafter"/>
</dbReference>
<evidence type="ECO:0000256" key="2">
    <source>
        <dbReference type="ARBA" id="ARBA00023125"/>
    </source>
</evidence>
<dbReference type="PROSITE" id="PS50956">
    <property type="entry name" value="HTH_ASNC_2"/>
    <property type="match status" value="1"/>
</dbReference>
<dbReference type="Gene3D" id="1.10.10.10">
    <property type="entry name" value="Winged helix-like DNA-binding domain superfamily/Winged helix DNA-binding domain"/>
    <property type="match status" value="1"/>
</dbReference>
<proteinExistence type="predicted"/>
<dbReference type="GO" id="GO:0043565">
    <property type="term" value="F:sequence-specific DNA binding"/>
    <property type="evidence" value="ECO:0007669"/>
    <property type="project" value="InterPro"/>
</dbReference>
<dbReference type="AlphaFoldDB" id="A0A7D6CTB0"/>
<dbReference type="InterPro" id="IPR011991">
    <property type="entry name" value="ArsR-like_HTH"/>
</dbReference>
<dbReference type="PANTHER" id="PTHR30154">
    <property type="entry name" value="LEUCINE-RESPONSIVE REGULATORY PROTEIN"/>
    <property type="match status" value="1"/>
</dbReference>
<dbReference type="EMBL" id="CP059154">
    <property type="protein sequence ID" value="QLK27453.1"/>
    <property type="molecule type" value="Genomic_DNA"/>
</dbReference>
<accession>A0A7D6CTB0</accession>
<dbReference type="GeneID" id="56143058"/>
<gene>
    <name evidence="5" type="ORF">HYG81_07595</name>
</gene>
<protein>
    <submittedName>
        <fullName evidence="5">Lrp/AsnC family transcriptional regulator</fullName>
    </submittedName>
</protein>
<keyword evidence="1" id="KW-0805">Transcription regulation</keyword>
<dbReference type="InterPro" id="IPR000485">
    <property type="entry name" value="AsnC-type_HTH_dom"/>
</dbReference>
<dbReference type="RefSeq" id="WP_180842614.1">
    <property type="nucleotide sequence ID" value="NZ_CP059154.1"/>
</dbReference>
<feature type="domain" description="HTH asnC-type" evidence="4">
    <location>
        <begin position="3"/>
        <end position="66"/>
    </location>
</feature>
<dbReference type="OrthoDB" id="57033at2157"/>
<organism evidence="5 6">
    <name type="scientific">Natrinema zhouii</name>
    <dbReference type="NCBI Taxonomy" id="1710539"/>
    <lineage>
        <taxon>Archaea</taxon>
        <taxon>Methanobacteriati</taxon>
        <taxon>Methanobacteriota</taxon>
        <taxon>Stenosarchaea group</taxon>
        <taxon>Halobacteria</taxon>
        <taxon>Halobacteriales</taxon>
        <taxon>Natrialbaceae</taxon>
        <taxon>Natrinema</taxon>
    </lineage>
</organism>
<evidence type="ECO:0000313" key="6">
    <source>
        <dbReference type="Proteomes" id="UP000510869"/>
    </source>
</evidence>
<keyword evidence="6" id="KW-1185">Reference proteome</keyword>
<dbReference type="SMART" id="SM00344">
    <property type="entry name" value="HTH_ASNC"/>
    <property type="match status" value="1"/>
</dbReference>
<keyword evidence="2" id="KW-0238">DNA-binding</keyword>
<dbReference type="InterPro" id="IPR036390">
    <property type="entry name" value="WH_DNA-bd_sf"/>
</dbReference>
<dbReference type="GO" id="GO:0005829">
    <property type="term" value="C:cytosol"/>
    <property type="evidence" value="ECO:0007669"/>
    <property type="project" value="TreeGrafter"/>
</dbReference>
<dbReference type="InterPro" id="IPR036388">
    <property type="entry name" value="WH-like_DNA-bd_sf"/>
</dbReference>
<dbReference type="Pfam" id="PF13412">
    <property type="entry name" value="HTH_24"/>
    <property type="match status" value="1"/>
</dbReference>
<evidence type="ECO:0000313" key="5">
    <source>
        <dbReference type="EMBL" id="QLK27453.1"/>
    </source>
</evidence>
<evidence type="ECO:0000256" key="1">
    <source>
        <dbReference type="ARBA" id="ARBA00023015"/>
    </source>
</evidence>